<keyword evidence="4" id="KW-0548">Nucleotidyltransferase</keyword>
<evidence type="ECO:0000256" key="1">
    <source>
        <dbReference type="ARBA" id="ARBA00008798"/>
    </source>
</evidence>
<keyword evidence="5" id="KW-0805">Transcription regulation</keyword>
<keyword evidence="6" id="KW-0731">Sigma factor</keyword>
<evidence type="ECO:0000256" key="7">
    <source>
        <dbReference type="ARBA" id="ARBA00023125"/>
    </source>
</evidence>
<keyword evidence="7" id="KW-0238">DNA-binding</keyword>
<accession>A0ABY6Z653</accession>
<name>A0ABY6Z653_9BACL</name>
<evidence type="ECO:0000256" key="8">
    <source>
        <dbReference type="ARBA" id="ARBA00023163"/>
    </source>
</evidence>
<evidence type="ECO:0000259" key="10">
    <source>
        <dbReference type="Pfam" id="PF04963"/>
    </source>
</evidence>
<evidence type="ECO:0000313" key="12">
    <source>
        <dbReference type="Proteomes" id="UP001164803"/>
    </source>
</evidence>
<dbReference type="RefSeq" id="WP_268045795.1">
    <property type="nucleotide sequence ID" value="NZ_CP104064.1"/>
</dbReference>
<dbReference type="PROSITE" id="PS00718">
    <property type="entry name" value="SIGMA54_2"/>
    <property type="match status" value="1"/>
</dbReference>
<evidence type="ECO:0000256" key="5">
    <source>
        <dbReference type="ARBA" id="ARBA00023015"/>
    </source>
</evidence>
<sequence>MDMAFNLRQEQSHKLLLTMEMKQGLDILQYSLDELDRYLEEKLADNPVAEYRSPYDHYVIPWPSLPGTFRRTHADGDDSWSLEERIRAEESIEELIVAQLRLMDAPNQVIELACRLVGFLDEMGYLREPMAELTKELNMSVEAIEEAINLLQRVDPPGIGARNIKECLHLQVGRIKEPLRQIVSILVEEHLDDLAAGRHKSIQRALRVSGEALQRAVEALRTLNPRPASLLGGYRPSYIIPDVTVEKVGSQLVVLANRLASPRIELNDDVWKQSGSKETPPDVRAYVDSHRKEALGLAKALRNRSTTVVRVADAILHAQAPFFERGRGALLPLTLRDIAVATGFHESTVSRTVRGKYMQTPHGVFELSYFFTSRIPSSGGLTSAEAVKEALRQLIATEDPRTPLSDDALATLLVNRGIEVSRRTIAKYRDEMGILSSVKRRRFG</sequence>
<dbReference type="PANTHER" id="PTHR32248:SF4">
    <property type="entry name" value="RNA POLYMERASE SIGMA-54 FACTOR"/>
    <property type="match status" value="1"/>
</dbReference>
<proteinExistence type="inferred from homology"/>
<gene>
    <name evidence="11" type="primary">rpoN</name>
    <name evidence="11" type="ORF">NZD86_07045</name>
</gene>
<dbReference type="InterPro" id="IPR038709">
    <property type="entry name" value="RpoN_core-bd_sf"/>
</dbReference>
<evidence type="ECO:0000256" key="2">
    <source>
        <dbReference type="ARBA" id="ARBA00022478"/>
    </source>
</evidence>
<organism evidence="11 12">
    <name type="scientific">Alicyclobacillus dauci</name>
    <dbReference type="NCBI Taxonomy" id="1475485"/>
    <lineage>
        <taxon>Bacteria</taxon>
        <taxon>Bacillati</taxon>
        <taxon>Bacillota</taxon>
        <taxon>Bacilli</taxon>
        <taxon>Bacillales</taxon>
        <taxon>Alicyclobacillaceae</taxon>
        <taxon>Alicyclobacillus</taxon>
    </lineage>
</organism>
<feature type="domain" description="RNA polymerase sigma factor 54 DNA-binding" evidence="9">
    <location>
        <begin position="285"/>
        <end position="442"/>
    </location>
</feature>
<keyword evidence="12" id="KW-1185">Reference proteome</keyword>
<dbReference type="PROSITE" id="PS50044">
    <property type="entry name" value="SIGMA54_3"/>
    <property type="match status" value="1"/>
</dbReference>
<keyword evidence="3" id="KW-0808">Transferase</keyword>
<keyword evidence="8" id="KW-0804">Transcription</keyword>
<evidence type="ECO:0000256" key="4">
    <source>
        <dbReference type="ARBA" id="ARBA00022695"/>
    </source>
</evidence>
<dbReference type="Proteomes" id="UP001164803">
    <property type="component" value="Chromosome"/>
</dbReference>
<dbReference type="InterPro" id="IPR000394">
    <property type="entry name" value="RNA_pol_sigma_54"/>
</dbReference>
<evidence type="ECO:0000256" key="3">
    <source>
        <dbReference type="ARBA" id="ARBA00022679"/>
    </source>
</evidence>
<reference evidence="11" key="1">
    <citation type="submission" date="2022-08" db="EMBL/GenBank/DDBJ databases">
        <title>Alicyclobacillus dauci DSM2870, complete genome.</title>
        <authorList>
            <person name="Wang Q."/>
            <person name="Cai R."/>
            <person name="Wang Z."/>
        </authorList>
    </citation>
    <scope>NUCLEOTIDE SEQUENCE</scope>
    <source>
        <strain evidence="11">DSM 28700</strain>
    </source>
</reference>
<dbReference type="Gene3D" id="1.10.10.1330">
    <property type="entry name" value="RNA polymerase sigma-54 factor, core-binding domain"/>
    <property type="match status" value="1"/>
</dbReference>
<dbReference type="PRINTS" id="PR00045">
    <property type="entry name" value="SIGMA54FCT"/>
</dbReference>
<comment type="similarity">
    <text evidence="1">Belongs to the sigma-54 factor family.</text>
</comment>
<dbReference type="InterPro" id="IPR007634">
    <property type="entry name" value="RNA_pol_sigma_54_DNA-bd"/>
</dbReference>
<evidence type="ECO:0000313" key="11">
    <source>
        <dbReference type="EMBL" id="WAH38230.1"/>
    </source>
</evidence>
<dbReference type="PANTHER" id="PTHR32248">
    <property type="entry name" value="RNA POLYMERASE SIGMA-54 FACTOR"/>
    <property type="match status" value="1"/>
</dbReference>
<feature type="domain" description="RNA polymerase sigma factor 54 core-binding" evidence="10">
    <location>
        <begin position="82"/>
        <end position="268"/>
    </location>
</feature>
<dbReference type="InterPro" id="IPR007046">
    <property type="entry name" value="RNA_pol_sigma_54_core-bd"/>
</dbReference>
<dbReference type="Pfam" id="PF00309">
    <property type="entry name" value="Sigma54_AID"/>
    <property type="match status" value="1"/>
</dbReference>
<protein>
    <submittedName>
        <fullName evidence="11">RNA polymerase factor sigma-54</fullName>
    </submittedName>
</protein>
<dbReference type="NCBIfam" id="TIGR02395">
    <property type="entry name" value="rpoN_sigma"/>
    <property type="match status" value="1"/>
</dbReference>
<dbReference type="PROSITE" id="PS00717">
    <property type="entry name" value="SIGMA54_1"/>
    <property type="match status" value="1"/>
</dbReference>
<dbReference type="Pfam" id="PF04963">
    <property type="entry name" value="Sigma54_CBD"/>
    <property type="match status" value="1"/>
</dbReference>
<evidence type="ECO:0000256" key="6">
    <source>
        <dbReference type="ARBA" id="ARBA00023082"/>
    </source>
</evidence>
<keyword evidence="2" id="KW-0240">DNA-directed RNA polymerase</keyword>
<dbReference type="EMBL" id="CP104064">
    <property type="protein sequence ID" value="WAH38230.1"/>
    <property type="molecule type" value="Genomic_DNA"/>
</dbReference>
<dbReference type="PIRSF" id="PIRSF000774">
    <property type="entry name" value="RpoN"/>
    <property type="match status" value="1"/>
</dbReference>
<dbReference type="Gene3D" id="1.10.10.60">
    <property type="entry name" value="Homeodomain-like"/>
    <property type="match status" value="1"/>
</dbReference>
<dbReference type="Pfam" id="PF04552">
    <property type="entry name" value="Sigma54_DBD"/>
    <property type="match status" value="1"/>
</dbReference>
<evidence type="ECO:0000259" key="9">
    <source>
        <dbReference type="Pfam" id="PF04552"/>
    </source>
</evidence>